<dbReference type="SUPFAM" id="SSF46785">
    <property type="entry name" value="Winged helix' DNA-binding domain"/>
    <property type="match status" value="1"/>
</dbReference>
<reference evidence="6 7" key="1">
    <citation type="submission" date="2018-05" db="EMBL/GenBank/DDBJ databases">
        <title>Complete genome sequence of Massilia oculi sp. nov. CCUG 43427T (=DSM 26321T), the type strain of M. oculi, and comparison with genome sequences of other Massilia strains.</title>
        <authorList>
            <person name="Zhu B."/>
        </authorList>
    </citation>
    <scope>NUCLEOTIDE SEQUENCE [LARGE SCALE GENOMIC DNA]</scope>
    <source>
        <strain evidence="6 7">CCUG 43427</strain>
    </source>
</reference>
<dbReference type="GO" id="GO:0003677">
    <property type="term" value="F:DNA binding"/>
    <property type="evidence" value="ECO:0007669"/>
    <property type="project" value="UniProtKB-KW"/>
</dbReference>
<dbReference type="InterPro" id="IPR036388">
    <property type="entry name" value="WH-like_DNA-bd_sf"/>
</dbReference>
<evidence type="ECO:0000259" key="5">
    <source>
        <dbReference type="PROSITE" id="PS50931"/>
    </source>
</evidence>
<evidence type="ECO:0000313" key="6">
    <source>
        <dbReference type="EMBL" id="AWL05405.1"/>
    </source>
</evidence>
<proteinExistence type="inferred from homology"/>
<dbReference type="SUPFAM" id="SSF53850">
    <property type="entry name" value="Periplasmic binding protein-like II"/>
    <property type="match status" value="1"/>
</dbReference>
<name>A0A2S2DJ55_9BURK</name>
<dbReference type="PROSITE" id="PS50931">
    <property type="entry name" value="HTH_LYSR"/>
    <property type="match status" value="1"/>
</dbReference>
<dbReference type="Proteomes" id="UP000245820">
    <property type="component" value="Chromosome"/>
</dbReference>
<evidence type="ECO:0000256" key="1">
    <source>
        <dbReference type="ARBA" id="ARBA00009437"/>
    </source>
</evidence>
<dbReference type="InterPro" id="IPR005119">
    <property type="entry name" value="LysR_subst-bd"/>
</dbReference>
<evidence type="ECO:0000313" key="7">
    <source>
        <dbReference type="Proteomes" id="UP000245820"/>
    </source>
</evidence>
<accession>A0A2S2DJ55</accession>
<comment type="similarity">
    <text evidence="1">Belongs to the LysR transcriptional regulatory family.</text>
</comment>
<organism evidence="6 7">
    <name type="scientific">Massilia oculi</name>
    <dbReference type="NCBI Taxonomy" id="945844"/>
    <lineage>
        <taxon>Bacteria</taxon>
        <taxon>Pseudomonadati</taxon>
        <taxon>Pseudomonadota</taxon>
        <taxon>Betaproteobacteria</taxon>
        <taxon>Burkholderiales</taxon>
        <taxon>Oxalobacteraceae</taxon>
        <taxon>Telluria group</taxon>
        <taxon>Massilia</taxon>
    </lineage>
</organism>
<dbReference type="EMBL" id="CP029343">
    <property type="protein sequence ID" value="AWL05405.1"/>
    <property type="molecule type" value="Genomic_DNA"/>
</dbReference>
<dbReference type="PANTHER" id="PTHR30579">
    <property type="entry name" value="TRANSCRIPTIONAL REGULATOR"/>
    <property type="match status" value="1"/>
</dbReference>
<evidence type="ECO:0000256" key="2">
    <source>
        <dbReference type="ARBA" id="ARBA00023015"/>
    </source>
</evidence>
<keyword evidence="7" id="KW-1185">Reference proteome</keyword>
<dbReference type="Gene3D" id="1.10.10.10">
    <property type="entry name" value="Winged helix-like DNA-binding domain superfamily/Winged helix DNA-binding domain"/>
    <property type="match status" value="1"/>
</dbReference>
<protein>
    <submittedName>
        <fullName evidence="6">ArgP/LysG family DNA-binding transcriptional regulator</fullName>
    </submittedName>
</protein>
<keyword evidence="2" id="KW-0805">Transcription regulation</keyword>
<dbReference type="NCBIfam" id="NF009888">
    <property type="entry name" value="PRK13348.1"/>
    <property type="match status" value="1"/>
</dbReference>
<dbReference type="InterPro" id="IPR050176">
    <property type="entry name" value="LTTR"/>
</dbReference>
<dbReference type="Pfam" id="PF03466">
    <property type="entry name" value="LysR_substrate"/>
    <property type="match status" value="1"/>
</dbReference>
<dbReference type="InterPro" id="IPR000847">
    <property type="entry name" value="LysR_HTH_N"/>
</dbReference>
<gene>
    <name evidence="6" type="ORF">DIR46_13825</name>
</gene>
<keyword evidence="3 6" id="KW-0238">DNA-binding</keyword>
<keyword evidence="4" id="KW-0804">Transcription</keyword>
<dbReference type="RefSeq" id="WP_109345743.1">
    <property type="nucleotide sequence ID" value="NZ_CP029343.1"/>
</dbReference>
<feature type="domain" description="HTH lysR-type" evidence="5">
    <location>
        <begin position="3"/>
        <end position="59"/>
    </location>
</feature>
<sequence length="297" mass="32299">MTIDPRRSAAFLAAIDCGSLEGAAAQLKVTPSAISQRIAALEQELGTPLLVRSRPCRPTAPGARLLQYLRRSTLLESEFLAGMKDDPGPARVALAVNNDTLATWLLPVLAPILDAEGLLVEFVLDNQGHTFALLEGGHAVACISGETEPMRGCSASPLGVMRYRMVASPTFARRWFPAGMTRRAAQRAPLVVFDRKDAMQSAFLLTHFGLPDGAYPFHYVPASDPFVHAVRYGMGYGMLPEEQCGAFLENGELVDLAPALYHDVPLYWHAWRIQPPRLERMGTALVKAARGVLLPLA</sequence>
<dbReference type="NCBIfam" id="TIGR03298">
    <property type="entry name" value="argP"/>
    <property type="match status" value="1"/>
</dbReference>
<dbReference type="KEGG" id="mtim:DIR46_13825"/>
<dbReference type="InterPro" id="IPR017685">
    <property type="entry name" value="ArgP"/>
</dbReference>
<dbReference type="PANTHER" id="PTHR30579:SF2">
    <property type="entry name" value="HTH-TYPE TRANSCRIPTIONAL REGULATOR ARGP"/>
    <property type="match status" value="1"/>
</dbReference>
<dbReference type="GO" id="GO:0003700">
    <property type="term" value="F:DNA-binding transcription factor activity"/>
    <property type="evidence" value="ECO:0007669"/>
    <property type="project" value="InterPro"/>
</dbReference>
<dbReference type="NCBIfam" id="NF002964">
    <property type="entry name" value="PRK03635.1"/>
    <property type="match status" value="1"/>
</dbReference>
<evidence type="ECO:0000256" key="3">
    <source>
        <dbReference type="ARBA" id="ARBA00023125"/>
    </source>
</evidence>
<dbReference type="InterPro" id="IPR036390">
    <property type="entry name" value="WH_DNA-bd_sf"/>
</dbReference>
<dbReference type="Pfam" id="PF00126">
    <property type="entry name" value="HTH_1"/>
    <property type="match status" value="1"/>
</dbReference>
<evidence type="ECO:0000256" key="4">
    <source>
        <dbReference type="ARBA" id="ARBA00023163"/>
    </source>
</evidence>
<dbReference type="OrthoDB" id="3252676at2"/>
<dbReference type="AlphaFoldDB" id="A0A2S2DJ55"/>
<dbReference type="Gene3D" id="3.40.190.290">
    <property type="match status" value="1"/>
</dbReference>